<dbReference type="AlphaFoldDB" id="A0A0B7BDC9"/>
<protein>
    <submittedName>
        <fullName evidence="2">Uncharacterized protein</fullName>
    </submittedName>
</protein>
<sequence>MSSCTQLRLPQDMPDLPSSPSDLDHHQFLHIPYPYISMFTAVIQSQSENPPDIC</sequence>
<accession>A0A0B7BDC9</accession>
<evidence type="ECO:0000313" key="2">
    <source>
        <dbReference type="EMBL" id="CEK90180.1"/>
    </source>
</evidence>
<name>A0A0B7BDC9_9EUPU</name>
<organism evidence="2">
    <name type="scientific">Arion vulgaris</name>
    <dbReference type="NCBI Taxonomy" id="1028688"/>
    <lineage>
        <taxon>Eukaryota</taxon>
        <taxon>Metazoa</taxon>
        <taxon>Spiralia</taxon>
        <taxon>Lophotrochozoa</taxon>
        <taxon>Mollusca</taxon>
        <taxon>Gastropoda</taxon>
        <taxon>Heterobranchia</taxon>
        <taxon>Euthyneura</taxon>
        <taxon>Panpulmonata</taxon>
        <taxon>Eupulmonata</taxon>
        <taxon>Stylommatophora</taxon>
        <taxon>Helicina</taxon>
        <taxon>Arionoidea</taxon>
        <taxon>Arionidae</taxon>
        <taxon>Arion</taxon>
    </lineage>
</organism>
<evidence type="ECO:0000256" key="1">
    <source>
        <dbReference type="SAM" id="MobiDB-lite"/>
    </source>
</evidence>
<feature type="region of interest" description="Disordered" evidence="1">
    <location>
        <begin position="1"/>
        <end position="21"/>
    </location>
</feature>
<dbReference type="EMBL" id="HACG01043315">
    <property type="protein sequence ID" value="CEK90180.1"/>
    <property type="molecule type" value="Transcribed_RNA"/>
</dbReference>
<gene>
    <name evidence="2" type="primary">ORF175180</name>
</gene>
<reference evidence="2" key="1">
    <citation type="submission" date="2014-12" db="EMBL/GenBank/DDBJ databases">
        <title>Insight into the proteome of Arion vulgaris.</title>
        <authorList>
            <person name="Aradska J."/>
            <person name="Bulat T."/>
            <person name="Smidak R."/>
            <person name="Sarate P."/>
            <person name="Gangsoo J."/>
            <person name="Sialana F."/>
            <person name="Bilban M."/>
            <person name="Lubec G."/>
        </authorList>
    </citation>
    <scope>NUCLEOTIDE SEQUENCE</scope>
    <source>
        <tissue evidence="2">Skin</tissue>
    </source>
</reference>
<proteinExistence type="predicted"/>